<comment type="caution">
    <text evidence="1">The sequence shown here is derived from an EMBL/GenBank/DDBJ whole genome shotgun (WGS) entry which is preliminary data.</text>
</comment>
<gene>
    <name evidence="1" type="ORF">QP116_01365</name>
</gene>
<organism evidence="1 2">
    <name type="scientific">Pseudoglutamicibacter cumminsii</name>
    <dbReference type="NCBI Taxonomy" id="156979"/>
    <lineage>
        <taxon>Bacteria</taxon>
        <taxon>Bacillati</taxon>
        <taxon>Actinomycetota</taxon>
        <taxon>Actinomycetes</taxon>
        <taxon>Micrococcales</taxon>
        <taxon>Micrococcaceae</taxon>
        <taxon>Pseudoglutamicibacter</taxon>
    </lineage>
</organism>
<sequence length="132" mass="14307">MSSRVCSSTSSSLDIKAVDVSKACCSCLSLSSALIVLSLLCVLLVEVEDIFNAIRCKFLAQGRRFTPSPLAVVETPHGVCPAVAIRDTETDLVLCEHLLKRLTIHRARIKEGLHHLVPKDLLEAAVLETPTT</sequence>
<proteinExistence type="predicted"/>
<dbReference type="Proteomes" id="UP001240483">
    <property type="component" value="Unassembled WGS sequence"/>
</dbReference>
<protein>
    <submittedName>
        <fullName evidence="1">Uncharacterized protein</fullName>
    </submittedName>
</protein>
<dbReference type="RefSeq" id="WP_285332382.1">
    <property type="nucleotide sequence ID" value="NZ_JASODW010000001.1"/>
</dbReference>
<accession>A0AAP4FD37</accession>
<dbReference type="EMBL" id="JASODW010000001">
    <property type="protein sequence ID" value="MDK6274406.1"/>
    <property type="molecule type" value="Genomic_DNA"/>
</dbReference>
<evidence type="ECO:0000313" key="2">
    <source>
        <dbReference type="Proteomes" id="UP001240483"/>
    </source>
</evidence>
<dbReference type="AlphaFoldDB" id="A0AAP4FD37"/>
<evidence type="ECO:0000313" key="1">
    <source>
        <dbReference type="EMBL" id="MDK6274406.1"/>
    </source>
</evidence>
<name>A0AAP4FD37_9MICC</name>
<reference evidence="1" key="1">
    <citation type="submission" date="2023-05" db="EMBL/GenBank/DDBJ databases">
        <title>Cataloging the Phylogenetic Diversity of Human Bladder Bacteria.</title>
        <authorList>
            <person name="Du J."/>
        </authorList>
    </citation>
    <scope>NUCLEOTIDE SEQUENCE</scope>
    <source>
        <strain evidence="1">UMB9978</strain>
    </source>
</reference>